<dbReference type="Gene3D" id="1.10.1740.10">
    <property type="match status" value="1"/>
</dbReference>
<keyword evidence="9" id="KW-1185">Reference proteome</keyword>
<gene>
    <name evidence="8" type="ORF">ACFSJS_12340</name>
</gene>
<dbReference type="Gene3D" id="1.10.10.10">
    <property type="entry name" value="Winged helix-like DNA-binding domain superfamily/Winged helix DNA-binding domain"/>
    <property type="match status" value="1"/>
</dbReference>
<keyword evidence="2" id="KW-0805">Transcription regulation</keyword>
<proteinExistence type="inferred from homology"/>
<keyword evidence="5" id="KW-0804">Transcription</keyword>
<reference evidence="9" key="1">
    <citation type="journal article" date="2019" name="Int. J. Syst. Evol. Microbiol.">
        <title>The Global Catalogue of Microorganisms (GCM) 10K type strain sequencing project: providing services to taxonomists for standard genome sequencing and annotation.</title>
        <authorList>
            <consortium name="The Broad Institute Genomics Platform"/>
            <consortium name="The Broad Institute Genome Sequencing Center for Infectious Disease"/>
            <person name="Wu L."/>
            <person name="Ma J."/>
        </authorList>
    </citation>
    <scope>NUCLEOTIDE SEQUENCE [LARGE SCALE GENOMIC DNA]</scope>
    <source>
        <strain evidence="9">CGMCC 4.7455</strain>
    </source>
</reference>
<name>A0ABW4PK36_9ACTN</name>
<sequence length="325" mass="32787">MTETASVRAPGSGTRTGSGGGTGARADGTGGKAGAARGAGAAGAGGRGAPAAEPPPPPSGPPHGPEAADPVAAGPVAGPGTDGPAAAFDLLYTRHADPLFRQAYLLTGDRDLAGRAVAHAFRRAWERWPEVAVDPDPAGWVRAAAHDYALAPWHRLLPRLRTPPRRGTSGPELLLEALLRLPPVYRRTLLLHDGLGLDLPETAAECEASTAAAAGRLMHAREGLAEYVPGLTRVAPERRRRMVRGLLEGTAAAGPAPRTVPARAVRGMSEGRVRLRTGAAVGLTALLAVAVGLTAAAGPQGYPAPGRAPAVSVHSPGGGGTADGD</sequence>
<feature type="compositionally biased region" description="Gly residues" evidence="6">
    <location>
        <begin position="14"/>
        <end position="33"/>
    </location>
</feature>
<comment type="similarity">
    <text evidence="1">Belongs to the sigma-70 factor family. ECF subfamily.</text>
</comment>
<dbReference type="PANTHER" id="PTHR43133:SF8">
    <property type="entry name" value="RNA POLYMERASE SIGMA FACTOR HI_1459-RELATED"/>
    <property type="match status" value="1"/>
</dbReference>
<dbReference type="PANTHER" id="PTHR43133">
    <property type="entry name" value="RNA POLYMERASE ECF-TYPE SIGMA FACTO"/>
    <property type="match status" value="1"/>
</dbReference>
<keyword evidence="3" id="KW-0731">Sigma factor</keyword>
<feature type="region of interest" description="Disordered" evidence="6">
    <location>
        <begin position="1"/>
        <end position="80"/>
    </location>
</feature>
<organism evidence="8 9">
    <name type="scientific">Streptomyces desertarenae</name>
    <dbReference type="NCBI Taxonomy" id="2666184"/>
    <lineage>
        <taxon>Bacteria</taxon>
        <taxon>Bacillati</taxon>
        <taxon>Actinomycetota</taxon>
        <taxon>Actinomycetes</taxon>
        <taxon>Kitasatosporales</taxon>
        <taxon>Streptomycetaceae</taxon>
        <taxon>Streptomyces</taxon>
    </lineage>
</organism>
<dbReference type="EMBL" id="JBHUFU010000006">
    <property type="protein sequence ID" value="MFD1830450.1"/>
    <property type="molecule type" value="Genomic_DNA"/>
</dbReference>
<feature type="domain" description="RNA polymerase sigma factor 70 region 4 type 2" evidence="7">
    <location>
        <begin position="173"/>
        <end position="222"/>
    </location>
</feature>
<dbReference type="InterPro" id="IPR013249">
    <property type="entry name" value="RNA_pol_sigma70_r4_t2"/>
</dbReference>
<feature type="compositionally biased region" description="Low complexity" evidence="6">
    <location>
        <begin position="65"/>
        <end position="80"/>
    </location>
</feature>
<evidence type="ECO:0000313" key="8">
    <source>
        <dbReference type="EMBL" id="MFD1830450.1"/>
    </source>
</evidence>
<evidence type="ECO:0000259" key="7">
    <source>
        <dbReference type="Pfam" id="PF08281"/>
    </source>
</evidence>
<evidence type="ECO:0000313" key="9">
    <source>
        <dbReference type="Proteomes" id="UP001597365"/>
    </source>
</evidence>
<feature type="region of interest" description="Disordered" evidence="6">
    <location>
        <begin position="306"/>
        <end position="325"/>
    </location>
</feature>
<dbReference type="InterPro" id="IPR013324">
    <property type="entry name" value="RNA_pol_sigma_r3/r4-like"/>
</dbReference>
<accession>A0ABW4PK36</accession>
<evidence type="ECO:0000256" key="6">
    <source>
        <dbReference type="SAM" id="MobiDB-lite"/>
    </source>
</evidence>
<evidence type="ECO:0000256" key="4">
    <source>
        <dbReference type="ARBA" id="ARBA00023125"/>
    </source>
</evidence>
<comment type="caution">
    <text evidence="8">The sequence shown here is derived from an EMBL/GenBank/DDBJ whole genome shotgun (WGS) entry which is preliminary data.</text>
</comment>
<keyword evidence="4" id="KW-0238">DNA-binding</keyword>
<protein>
    <submittedName>
        <fullName evidence="8">RNA polymerase sigma factor</fullName>
    </submittedName>
</protein>
<feature type="compositionally biased region" description="Pro residues" evidence="6">
    <location>
        <begin position="52"/>
        <end position="64"/>
    </location>
</feature>
<dbReference type="InterPro" id="IPR036388">
    <property type="entry name" value="WH-like_DNA-bd_sf"/>
</dbReference>
<dbReference type="Pfam" id="PF08281">
    <property type="entry name" value="Sigma70_r4_2"/>
    <property type="match status" value="1"/>
</dbReference>
<evidence type="ECO:0000256" key="1">
    <source>
        <dbReference type="ARBA" id="ARBA00010641"/>
    </source>
</evidence>
<evidence type="ECO:0000256" key="5">
    <source>
        <dbReference type="ARBA" id="ARBA00023163"/>
    </source>
</evidence>
<dbReference type="InterPro" id="IPR039425">
    <property type="entry name" value="RNA_pol_sigma-70-like"/>
</dbReference>
<evidence type="ECO:0000256" key="3">
    <source>
        <dbReference type="ARBA" id="ARBA00023082"/>
    </source>
</evidence>
<dbReference type="RefSeq" id="WP_380899397.1">
    <property type="nucleotide sequence ID" value="NZ_JBHUFU010000006.1"/>
</dbReference>
<dbReference type="Proteomes" id="UP001597365">
    <property type="component" value="Unassembled WGS sequence"/>
</dbReference>
<feature type="compositionally biased region" description="Gly residues" evidence="6">
    <location>
        <begin position="316"/>
        <end position="325"/>
    </location>
</feature>
<dbReference type="InterPro" id="IPR013325">
    <property type="entry name" value="RNA_pol_sigma_r2"/>
</dbReference>
<evidence type="ECO:0000256" key="2">
    <source>
        <dbReference type="ARBA" id="ARBA00023015"/>
    </source>
</evidence>
<dbReference type="SUPFAM" id="SSF88946">
    <property type="entry name" value="Sigma2 domain of RNA polymerase sigma factors"/>
    <property type="match status" value="1"/>
</dbReference>
<dbReference type="SUPFAM" id="SSF88659">
    <property type="entry name" value="Sigma3 and sigma4 domains of RNA polymerase sigma factors"/>
    <property type="match status" value="1"/>
</dbReference>